<gene>
    <name evidence="1" type="ORF">E2C01_021531</name>
</gene>
<name>A0A5B7E2Z1_PORTR</name>
<comment type="caution">
    <text evidence="1">The sequence shown here is derived from an EMBL/GenBank/DDBJ whole genome shotgun (WGS) entry which is preliminary data.</text>
</comment>
<accession>A0A5B7E2Z1</accession>
<dbReference type="AlphaFoldDB" id="A0A5B7E2Z1"/>
<protein>
    <submittedName>
        <fullName evidence="1">Uncharacterized protein</fullName>
    </submittedName>
</protein>
<evidence type="ECO:0000313" key="2">
    <source>
        <dbReference type="Proteomes" id="UP000324222"/>
    </source>
</evidence>
<proteinExistence type="predicted"/>
<sequence length="90" mass="9689">MAAGLTRLYRDYDVTVVVLVVVVVSAVPRGPHNPGGRAPPPHADFINVLVVRAKNYDKTCPALCEKQTARGSREHVSVTPLTLKLLTKSG</sequence>
<dbReference type="EMBL" id="VSRR010001894">
    <property type="protein sequence ID" value="MPC28330.1"/>
    <property type="molecule type" value="Genomic_DNA"/>
</dbReference>
<reference evidence="1 2" key="1">
    <citation type="submission" date="2019-05" db="EMBL/GenBank/DDBJ databases">
        <title>Another draft genome of Portunus trituberculatus and its Hox gene families provides insights of decapod evolution.</title>
        <authorList>
            <person name="Jeong J.-H."/>
            <person name="Song I."/>
            <person name="Kim S."/>
            <person name="Choi T."/>
            <person name="Kim D."/>
            <person name="Ryu S."/>
            <person name="Kim W."/>
        </authorList>
    </citation>
    <scope>NUCLEOTIDE SEQUENCE [LARGE SCALE GENOMIC DNA]</scope>
    <source>
        <tissue evidence="1">Muscle</tissue>
    </source>
</reference>
<dbReference type="Proteomes" id="UP000324222">
    <property type="component" value="Unassembled WGS sequence"/>
</dbReference>
<organism evidence="1 2">
    <name type="scientific">Portunus trituberculatus</name>
    <name type="common">Swimming crab</name>
    <name type="synonym">Neptunus trituberculatus</name>
    <dbReference type="NCBI Taxonomy" id="210409"/>
    <lineage>
        <taxon>Eukaryota</taxon>
        <taxon>Metazoa</taxon>
        <taxon>Ecdysozoa</taxon>
        <taxon>Arthropoda</taxon>
        <taxon>Crustacea</taxon>
        <taxon>Multicrustacea</taxon>
        <taxon>Malacostraca</taxon>
        <taxon>Eumalacostraca</taxon>
        <taxon>Eucarida</taxon>
        <taxon>Decapoda</taxon>
        <taxon>Pleocyemata</taxon>
        <taxon>Brachyura</taxon>
        <taxon>Eubrachyura</taxon>
        <taxon>Portunoidea</taxon>
        <taxon>Portunidae</taxon>
        <taxon>Portuninae</taxon>
        <taxon>Portunus</taxon>
    </lineage>
</organism>
<evidence type="ECO:0000313" key="1">
    <source>
        <dbReference type="EMBL" id="MPC28330.1"/>
    </source>
</evidence>
<keyword evidence="2" id="KW-1185">Reference proteome</keyword>